<dbReference type="OrthoDB" id="10960at2157"/>
<dbReference type="InterPro" id="IPR001905">
    <property type="entry name" value="Ammonium_transpt"/>
</dbReference>
<name>A0B5B2_METTP</name>
<feature type="transmembrane region" description="Helical" evidence="8">
    <location>
        <begin position="281"/>
        <end position="300"/>
    </location>
</feature>
<dbReference type="GO" id="GO:0008519">
    <property type="term" value="F:ammonium channel activity"/>
    <property type="evidence" value="ECO:0007669"/>
    <property type="project" value="InterPro"/>
</dbReference>
<sequence length="402" mass="41806">MAIDTGDTAWIMISAALVMLMTPGVGLFYGGLVRSKSVISMISLSILAISLASIQWVLIGYSISFGHDMMGLIGGLDFIFMRNVGMNEAPLAESVPHLAYMMFQLVFAAVTLAILTSAVAERIKLSSFIVLSILWTTLVYDPLAHWVWAGGWLASLGALDFAGGTVVHISSGFSALAIALVIGKRVGFDSYVLEPHNIPMAMIGAALLWFGWFGFNAGSALTAGGLAASAFVVTNTSAAAGALAWLLGSWLRGKPSALGMVSGAIAGLVAITPAAGYVDAMSALLIGAFAGLICYSALLFRVSIGLDESLDAWAVHGVGGLWGALATGIFANPAVNTYTGLIYGNTGQFTAQVVAVLASVAYAFVISYVLARLVDATIGLRVTEDEEYVGLDIAVHGEKAYA</sequence>
<feature type="transmembrane region" description="Helical" evidence="8">
    <location>
        <begin position="161"/>
        <end position="183"/>
    </location>
</feature>
<keyword evidence="3 8" id="KW-0813">Transport</keyword>
<dbReference type="Proteomes" id="UP000000674">
    <property type="component" value="Chromosome"/>
</dbReference>
<comment type="subcellular location">
    <subcellularLocation>
        <location evidence="8">Cell membrane</location>
        <topology evidence="8">Multi-pass membrane protein</topology>
    </subcellularLocation>
    <subcellularLocation>
        <location evidence="1">Membrane</location>
        <topology evidence="1">Multi-pass membrane protein</topology>
    </subcellularLocation>
</comment>
<feature type="transmembrane region" description="Helical" evidence="8">
    <location>
        <begin position="195"/>
        <end position="215"/>
    </location>
</feature>
<dbReference type="RefSeq" id="WP_011695285.1">
    <property type="nucleotide sequence ID" value="NC_008553.1"/>
</dbReference>
<evidence type="ECO:0000259" key="9">
    <source>
        <dbReference type="Pfam" id="PF00909"/>
    </source>
</evidence>
<feature type="transmembrane region" description="Helical" evidence="8">
    <location>
        <begin position="12"/>
        <end position="32"/>
    </location>
</feature>
<keyword evidence="4 8" id="KW-0812">Transmembrane</keyword>
<dbReference type="SUPFAM" id="SSF111352">
    <property type="entry name" value="Ammonium transporter"/>
    <property type="match status" value="1"/>
</dbReference>
<keyword evidence="11" id="KW-1185">Reference proteome</keyword>
<dbReference type="EMBL" id="CP000477">
    <property type="protein sequence ID" value="ABK13886.1"/>
    <property type="molecule type" value="Genomic_DNA"/>
</dbReference>
<dbReference type="InterPro" id="IPR029020">
    <property type="entry name" value="Ammonium/urea_transptr"/>
</dbReference>
<evidence type="ECO:0000256" key="8">
    <source>
        <dbReference type="RuleBase" id="RU362002"/>
    </source>
</evidence>
<evidence type="ECO:0000313" key="11">
    <source>
        <dbReference type="Proteomes" id="UP000000674"/>
    </source>
</evidence>
<feature type="transmembrane region" description="Helical" evidence="8">
    <location>
        <begin position="351"/>
        <end position="371"/>
    </location>
</feature>
<dbReference type="PANTHER" id="PTHR43029">
    <property type="entry name" value="AMMONIUM TRANSPORTER MEP2"/>
    <property type="match status" value="1"/>
</dbReference>
<evidence type="ECO:0000256" key="7">
    <source>
        <dbReference type="ARBA" id="ARBA00023177"/>
    </source>
</evidence>
<dbReference type="HOGENOM" id="CLU_000445_33_0_2"/>
<feature type="transmembrane region" description="Helical" evidence="8">
    <location>
        <begin position="128"/>
        <end position="149"/>
    </location>
</feature>
<keyword evidence="6 8" id="KW-0472">Membrane</keyword>
<dbReference type="GeneID" id="4463364"/>
<dbReference type="STRING" id="349307.Mthe_0084"/>
<dbReference type="PANTHER" id="PTHR43029:SF21">
    <property type="entry name" value="AMMONIUM TRANSPORTER 1"/>
    <property type="match status" value="1"/>
</dbReference>
<evidence type="ECO:0000256" key="5">
    <source>
        <dbReference type="ARBA" id="ARBA00022989"/>
    </source>
</evidence>
<protein>
    <recommendedName>
        <fullName evidence="8">Ammonium transporter</fullName>
    </recommendedName>
</protein>
<feature type="transmembrane region" description="Helical" evidence="8">
    <location>
        <begin position="44"/>
        <end position="63"/>
    </location>
</feature>
<proteinExistence type="inferred from homology"/>
<dbReference type="PROSITE" id="PS01219">
    <property type="entry name" value="AMMONIUM_TRANSP"/>
    <property type="match status" value="1"/>
</dbReference>
<dbReference type="KEGG" id="mtp:Mthe_0084"/>
<evidence type="ECO:0000256" key="2">
    <source>
        <dbReference type="ARBA" id="ARBA00005887"/>
    </source>
</evidence>
<dbReference type="NCBIfam" id="TIGR00836">
    <property type="entry name" value="amt"/>
    <property type="match status" value="1"/>
</dbReference>
<evidence type="ECO:0000256" key="1">
    <source>
        <dbReference type="ARBA" id="ARBA00004141"/>
    </source>
</evidence>
<evidence type="ECO:0000256" key="4">
    <source>
        <dbReference type="ARBA" id="ARBA00022692"/>
    </source>
</evidence>
<evidence type="ECO:0000256" key="6">
    <source>
        <dbReference type="ARBA" id="ARBA00023136"/>
    </source>
</evidence>
<feature type="transmembrane region" description="Helical" evidence="8">
    <location>
        <begin position="257"/>
        <end position="275"/>
    </location>
</feature>
<evidence type="ECO:0000256" key="3">
    <source>
        <dbReference type="ARBA" id="ARBA00022448"/>
    </source>
</evidence>
<dbReference type="Gene3D" id="1.10.3430.10">
    <property type="entry name" value="Ammonium transporter AmtB like domains"/>
    <property type="match status" value="1"/>
</dbReference>
<keyword evidence="5 8" id="KW-1133">Transmembrane helix</keyword>
<dbReference type="Pfam" id="PF00909">
    <property type="entry name" value="Ammonium_transp"/>
    <property type="match status" value="1"/>
</dbReference>
<keyword evidence="7 8" id="KW-0924">Ammonia transport</keyword>
<reference evidence="10 11" key="1">
    <citation type="submission" date="2006-10" db="EMBL/GenBank/DDBJ databases">
        <title>Complete sequence of Methanosaeta thermophila PT.</title>
        <authorList>
            <consortium name="US DOE Joint Genome Institute"/>
            <person name="Copeland A."/>
            <person name="Lucas S."/>
            <person name="Lapidus A."/>
            <person name="Barry K."/>
            <person name="Detter J.C."/>
            <person name="Glavina del Rio T."/>
            <person name="Hammon N."/>
            <person name="Israni S."/>
            <person name="Pitluck S."/>
            <person name="Chain P."/>
            <person name="Malfatti S."/>
            <person name="Shin M."/>
            <person name="Vergez L."/>
            <person name="Schmutz J."/>
            <person name="Larimer F."/>
            <person name="Land M."/>
            <person name="Hauser L."/>
            <person name="Kyrpides N."/>
            <person name="Kim E."/>
            <person name="Smith K.S."/>
            <person name="Ingram-Smith C."/>
            <person name="Richardson P."/>
        </authorList>
    </citation>
    <scope>NUCLEOTIDE SEQUENCE [LARGE SCALE GENOMIC DNA]</scope>
    <source>
        <strain evidence="11">DSM 6194 / JCM 14653 / NBRC 101360 / PT</strain>
    </source>
</reference>
<organism evidence="10 11">
    <name type="scientific">Methanothrix thermoacetophila (strain DSM 6194 / JCM 14653 / NBRC 101360 / PT)</name>
    <name type="common">Methanosaeta thermophila</name>
    <dbReference type="NCBI Taxonomy" id="349307"/>
    <lineage>
        <taxon>Archaea</taxon>
        <taxon>Methanobacteriati</taxon>
        <taxon>Methanobacteriota</taxon>
        <taxon>Stenosarchaea group</taxon>
        <taxon>Methanomicrobia</taxon>
        <taxon>Methanotrichales</taxon>
        <taxon>Methanotrichaceae</taxon>
        <taxon>Methanothrix</taxon>
    </lineage>
</organism>
<comment type="similarity">
    <text evidence="2 8">Belongs to the ammonia transporter channel (TC 1.A.11.2) family.</text>
</comment>
<accession>A0B5B2</accession>
<dbReference type="AlphaFoldDB" id="A0B5B2"/>
<gene>
    <name evidence="10" type="ordered locus">Mthe_0084</name>
</gene>
<feature type="transmembrane region" description="Helical" evidence="8">
    <location>
        <begin position="98"/>
        <end position="116"/>
    </location>
</feature>
<dbReference type="InterPro" id="IPR024041">
    <property type="entry name" value="NH4_transpt_AmtB-like_dom"/>
</dbReference>
<feature type="domain" description="Ammonium transporter AmtB-like" evidence="9">
    <location>
        <begin position="9"/>
        <end position="401"/>
    </location>
</feature>
<feature type="transmembrane region" description="Helical" evidence="8">
    <location>
        <begin position="312"/>
        <end position="331"/>
    </location>
</feature>
<evidence type="ECO:0000313" key="10">
    <source>
        <dbReference type="EMBL" id="ABK13886.1"/>
    </source>
</evidence>
<feature type="transmembrane region" description="Helical" evidence="8">
    <location>
        <begin position="221"/>
        <end position="245"/>
    </location>
</feature>
<dbReference type="GO" id="GO:0005886">
    <property type="term" value="C:plasma membrane"/>
    <property type="evidence" value="ECO:0007669"/>
    <property type="project" value="UniProtKB-SubCell"/>
</dbReference>
<dbReference type="InterPro" id="IPR018047">
    <property type="entry name" value="Ammonium_transpt_CS"/>
</dbReference>